<evidence type="ECO:0000259" key="4">
    <source>
        <dbReference type="Pfam" id="PF17829"/>
    </source>
</evidence>
<dbReference type="PANTHER" id="PTHR37842:SF2">
    <property type="entry name" value="GYLCOSYL HYDROLASE 115 C-TERMINAL DOMAIN-CONTAINING PROTEIN"/>
    <property type="match status" value="1"/>
</dbReference>
<dbReference type="InterPro" id="IPR042301">
    <property type="entry name" value="GH115_sf"/>
</dbReference>
<evidence type="ECO:0000256" key="2">
    <source>
        <dbReference type="SAM" id="SignalP"/>
    </source>
</evidence>
<name>A0ABR8Y4W4_9BACT</name>
<dbReference type="RefSeq" id="WP_191762848.1">
    <property type="nucleotide sequence ID" value="NZ_JACSPP010000004.1"/>
</dbReference>
<dbReference type="InterPro" id="IPR031924">
    <property type="entry name" value="GH115"/>
</dbReference>
<gene>
    <name evidence="5" type="ORF">H9625_02020</name>
</gene>
<feature type="domain" description="Alpha glucuronidase N-terminal" evidence="3">
    <location>
        <begin position="46"/>
        <end position="149"/>
    </location>
</feature>
<evidence type="ECO:0000313" key="6">
    <source>
        <dbReference type="Proteomes" id="UP000620874"/>
    </source>
</evidence>
<sequence length="855" mass="97563">MKKLSALLGLLLGVLYAYAAEPFITFKKTEGAFPVVGNGQPCTILVDKNENSAILIAVKNLQEDFLRVTGKKAETVNTPSDGRYILVGSIESPFIKQLFKAGKLNRKDLEGKNEKYVIQTVDQPLEGVEQALVIAGSDRRGTVYGIYELSRQMGVSPWYWWMDVPVTRQTEVYAQAGVYTDGEPAVTYRGIFLNDEAPCLTTWVKNTYGTNYGDHRFYARVFELILRLKGNFMWPAMWGWAFYADDPENSKTADEMGIIMGTSHHEPMARNHQEYARNREKYGAWNYETNPEGLNRFFREGIERMKDTEDVVTIGMRGDGDTAMGGEEGKDHEYVPQFERNKRLMETIFKNQRRIIKDVTGRSAKETPQVWALYKEVLEYYDRGLRVPEDVIMLLCDDNWGNVRRLPNAEERKHPGGWGMYYHVDYVGAPRNSKWINATPIQNMWEQLQLTYEYGVDKLWVLNVGDLKPMEYPITLFLDMAWNPQAYNAGTLLHHTYDFCRQAFGDTQAEEAARILNLCCKYNGRSTAEMLDHTVYNLETGEWRQVVGDYAQLEAEALRQYISLKPEYRDAYKQLILFPVQAMANLHEMYYAQAMNLKLYAEGNPEANAWADKVEKAFARDKQLCDDYNHAMSGGKWNGMMIQKHIGYTSWSDNFPADKLPEIHRIGNPEAATGGYLFTGKDGYVAMEAEHYFACTDAGEAKWTVIPYMGRTLSGMSLMPYTVPANGASLSYKLNIPEKADSVTVHVIVKSTLAFHTPEGHKYSIGFEGGQEETVNFNRDLNEDPENIYTVYYPTIARRVVEKQVRLKLPVSADGTYTLNFRPLDPGIVLEKIVVDYGGYQPAYLFGNESPCRRK</sequence>
<keyword evidence="2" id="KW-0732">Signal</keyword>
<feature type="signal peptide" evidence="2">
    <location>
        <begin position="1"/>
        <end position="19"/>
    </location>
</feature>
<accession>A0ABR8Y4W4</accession>
<dbReference type="Gene3D" id="3.20.20.520">
    <property type="entry name" value="Glycosyl hydrolase family 115"/>
    <property type="match status" value="1"/>
</dbReference>
<feature type="domain" description="Gylcosyl hydrolase 115 C-terminal" evidence="4">
    <location>
        <begin position="678"/>
        <end position="846"/>
    </location>
</feature>
<dbReference type="Gene3D" id="1.20.58.2150">
    <property type="match status" value="1"/>
</dbReference>
<dbReference type="InterPro" id="IPR029018">
    <property type="entry name" value="Hex-like_dom2"/>
</dbReference>
<dbReference type="Gene3D" id="2.60.120.1620">
    <property type="match status" value="1"/>
</dbReference>
<evidence type="ECO:0000313" key="5">
    <source>
        <dbReference type="EMBL" id="MBD8039238.1"/>
    </source>
</evidence>
<dbReference type="Pfam" id="PF15979">
    <property type="entry name" value="Glyco_hydro_115"/>
    <property type="match status" value="1"/>
</dbReference>
<proteinExistence type="predicted"/>
<dbReference type="InterPro" id="IPR005154">
    <property type="entry name" value="Glyco_hydro_67_aGlcAse_N"/>
</dbReference>
<dbReference type="Gene3D" id="3.30.379.10">
    <property type="entry name" value="Chitobiase/beta-hexosaminidase domain 2-like"/>
    <property type="match status" value="1"/>
</dbReference>
<keyword evidence="1 5" id="KW-0378">Hydrolase</keyword>
<evidence type="ECO:0000259" key="3">
    <source>
        <dbReference type="Pfam" id="PF03648"/>
    </source>
</evidence>
<evidence type="ECO:0000256" key="1">
    <source>
        <dbReference type="ARBA" id="ARBA00022801"/>
    </source>
</evidence>
<dbReference type="PANTHER" id="PTHR37842">
    <property type="match status" value="1"/>
</dbReference>
<dbReference type="Pfam" id="PF17829">
    <property type="entry name" value="GH115_C"/>
    <property type="match status" value="1"/>
</dbReference>
<dbReference type="GO" id="GO:0016787">
    <property type="term" value="F:hydrolase activity"/>
    <property type="evidence" value="ECO:0007669"/>
    <property type="project" value="UniProtKB-KW"/>
</dbReference>
<reference evidence="5 6" key="1">
    <citation type="submission" date="2020-08" db="EMBL/GenBank/DDBJ databases">
        <title>A Genomic Blueprint of the Chicken Gut Microbiome.</title>
        <authorList>
            <person name="Gilroy R."/>
            <person name="Ravi A."/>
            <person name="Getino M."/>
            <person name="Pursley I."/>
            <person name="Horton D.L."/>
            <person name="Alikhan N.-F."/>
            <person name="Baker D."/>
            <person name="Gharbi K."/>
            <person name="Hall N."/>
            <person name="Watson M."/>
            <person name="Adriaenssens E.M."/>
            <person name="Foster-Nyarko E."/>
            <person name="Jarju S."/>
            <person name="Secka A."/>
            <person name="Antonio M."/>
            <person name="Oren A."/>
            <person name="Chaudhuri R."/>
            <person name="La Ragione R.M."/>
            <person name="Hildebrand F."/>
            <person name="Pallen M.J."/>
        </authorList>
    </citation>
    <scope>NUCLEOTIDE SEQUENCE [LARGE SCALE GENOMIC DNA]</scope>
    <source>
        <strain evidence="5 6">Sa1CVN1</strain>
    </source>
</reference>
<organism evidence="5 6">
    <name type="scientific">Phocaeicola intestinalis</name>
    <dbReference type="NCBI Taxonomy" id="2762212"/>
    <lineage>
        <taxon>Bacteria</taxon>
        <taxon>Pseudomonadati</taxon>
        <taxon>Bacteroidota</taxon>
        <taxon>Bacteroidia</taxon>
        <taxon>Bacteroidales</taxon>
        <taxon>Bacteroidaceae</taxon>
        <taxon>Phocaeicola</taxon>
    </lineage>
</organism>
<keyword evidence="6" id="KW-1185">Reference proteome</keyword>
<protein>
    <submittedName>
        <fullName evidence="5">Glycosyl hydrolase 115 family protein</fullName>
    </submittedName>
</protein>
<dbReference type="InterPro" id="IPR041437">
    <property type="entry name" value="GH115_C"/>
</dbReference>
<dbReference type="Pfam" id="PF03648">
    <property type="entry name" value="Glyco_hydro_67N"/>
    <property type="match status" value="1"/>
</dbReference>
<dbReference type="SUPFAM" id="SSF55545">
    <property type="entry name" value="beta-N-acetylhexosaminidase-like domain"/>
    <property type="match status" value="1"/>
</dbReference>
<comment type="caution">
    <text evidence="5">The sequence shown here is derived from an EMBL/GenBank/DDBJ whole genome shotgun (WGS) entry which is preliminary data.</text>
</comment>
<dbReference type="EMBL" id="JACSPP010000004">
    <property type="protein sequence ID" value="MBD8039238.1"/>
    <property type="molecule type" value="Genomic_DNA"/>
</dbReference>
<feature type="chain" id="PRO_5046657894" evidence="2">
    <location>
        <begin position="20"/>
        <end position="855"/>
    </location>
</feature>
<dbReference type="Proteomes" id="UP000620874">
    <property type="component" value="Unassembled WGS sequence"/>
</dbReference>